<dbReference type="PANTHER" id="PTHR33194">
    <property type="entry name" value="ZINC KNUCKLE DOMAINCONTAINING PROTEIN"/>
    <property type="match status" value="1"/>
</dbReference>
<feature type="domain" description="Retrotransposon gag" evidence="2">
    <location>
        <begin position="300"/>
        <end position="390"/>
    </location>
</feature>
<protein>
    <recommendedName>
        <fullName evidence="2">Retrotransposon gag domain-containing protein</fullName>
    </recommendedName>
</protein>
<accession>A0A8R2NWD6</accession>
<dbReference type="PANTHER" id="PTHR33194:SF4">
    <property type="entry name" value="CCHC-TYPE DOMAIN-CONTAINING PROTEIN"/>
    <property type="match status" value="1"/>
</dbReference>
<dbReference type="KEGG" id="api:115035063"/>
<evidence type="ECO:0000313" key="3">
    <source>
        <dbReference type="EnsemblMetazoa" id="XP_029348561.1"/>
    </source>
</evidence>
<dbReference type="RefSeq" id="XP_029348561.1">
    <property type="nucleotide sequence ID" value="XM_029492701.1"/>
</dbReference>
<organism evidence="3 4">
    <name type="scientific">Acyrthosiphon pisum</name>
    <name type="common">Pea aphid</name>
    <dbReference type="NCBI Taxonomy" id="7029"/>
    <lineage>
        <taxon>Eukaryota</taxon>
        <taxon>Metazoa</taxon>
        <taxon>Ecdysozoa</taxon>
        <taxon>Arthropoda</taxon>
        <taxon>Hexapoda</taxon>
        <taxon>Insecta</taxon>
        <taxon>Pterygota</taxon>
        <taxon>Neoptera</taxon>
        <taxon>Paraneoptera</taxon>
        <taxon>Hemiptera</taxon>
        <taxon>Sternorrhyncha</taxon>
        <taxon>Aphidomorpha</taxon>
        <taxon>Aphidoidea</taxon>
        <taxon>Aphididae</taxon>
        <taxon>Macrosiphini</taxon>
        <taxon>Acyrthosiphon</taxon>
    </lineage>
</organism>
<reference evidence="3" key="2">
    <citation type="submission" date="2022-06" db="UniProtKB">
        <authorList>
            <consortium name="EnsemblMetazoa"/>
        </authorList>
    </citation>
    <scope>IDENTIFICATION</scope>
</reference>
<dbReference type="InterPro" id="IPR005162">
    <property type="entry name" value="Retrotrans_gag_dom"/>
</dbReference>
<keyword evidence="4" id="KW-1185">Reference proteome</keyword>
<dbReference type="AlphaFoldDB" id="A0A8R2NWD6"/>
<reference evidence="4" key="1">
    <citation type="submission" date="2010-06" db="EMBL/GenBank/DDBJ databases">
        <authorList>
            <person name="Jiang H."/>
            <person name="Abraham K."/>
            <person name="Ali S."/>
            <person name="Alsbrooks S.L."/>
            <person name="Anim B.N."/>
            <person name="Anosike U.S."/>
            <person name="Attaway T."/>
            <person name="Bandaranaike D.P."/>
            <person name="Battles P.K."/>
            <person name="Bell S.N."/>
            <person name="Bell A.V."/>
            <person name="Beltran B."/>
            <person name="Bickham C."/>
            <person name="Bustamante Y."/>
            <person name="Caleb T."/>
            <person name="Canada A."/>
            <person name="Cardenas V."/>
            <person name="Carter K."/>
            <person name="Chacko J."/>
            <person name="Chandrabose M.N."/>
            <person name="Chavez D."/>
            <person name="Chavez A."/>
            <person name="Chen L."/>
            <person name="Chu H.-S."/>
            <person name="Claassen K.J."/>
            <person name="Cockrell R."/>
            <person name="Collins M."/>
            <person name="Cooper J.A."/>
            <person name="Cree A."/>
            <person name="Curry S.M."/>
            <person name="Da Y."/>
            <person name="Dao M.D."/>
            <person name="Das B."/>
            <person name="Davila M.-L."/>
            <person name="Davy-Carroll L."/>
            <person name="Denson S."/>
            <person name="Dinh H."/>
            <person name="Ebong V.E."/>
            <person name="Edwards J.R."/>
            <person name="Egan A."/>
            <person name="El-Daye J."/>
            <person name="Escobedo L."/>
            <person name="Fernandez S."/>
            <person name="Fernando P.R."/>
            <person name="Flagg N."/>
            <person name="Forbes L.D."/>
            <person name="Fowler R.G."/>
            <person name="Fu Q."/>
            <person name="Gabisi R.A."/>
            <person name="Ganer J."/>
            <person name="Garbino Pronczuk A."/>
            <person name="Garcia R.M."/>
            <person name="Garner T."/>
            <person name="Garrett T.E."/>
            <person name="Gonzalez D.A."/>
            <person name="Hamid H."/>
            <person name="Hawkins E.S."/>
            <person name="Hirani K."/>
            <person name="Hogues M.E."/>
            <person name="Hollins B."/>
            <person name="Hsiao C.-H."/>
            <person name="Jabil R."/>
            <person name="James M.L."/>
            <person name="Jhangiani S.N."/>
            <person name="Johnson B."/>
            <person name="Johnson Q."/>
            <person name="Joshi V."/>
            <person name="Kalu J.B."/>
            <person name="Kam C."/>
            <person name="Kashfia A."/>
            <person name="Keebler J."/>
            <person name="Kisamo H."/>
            <person name="Kovar C.L."/>
            <person name="Lago L.A."/>
            <person name="Lai C.-Y."/>
            <person name="Laidlaw J."/>
            <person name="Lara F."/>
            <person name="Le T.-K."/>
            <person name="Lee S.L."/>
            <person name="Legall F.H."/>
            <person name="Lemon S.J."/>
            <person name="Lewis L.R."/>
            <person name="Li B."/>
            <person name="Liu Y."/>
            <person name="Liu Y.-S."/>
            <person name="Lopez J."/>
            <person name="Lozado R.J."/>
            <person name="Lu J."/>
            <person name="Madu R.C."/>
            <person name="Maheshwari M."/>
            <person name="Maheshwari R."/>
            <person name="Malloy K."/>
            <person name="Martinez E."/>
            <person name="Mathew T."/>
            <person name="Mercado I.C."/>
            <person name="Mercado C."/>
            <person name="Meyer B."/>
            <person name="Montgomery K."/>
            <person name="Morgan M.B."/>
            <person name="Munidasa M."/>
            <person name="Nazareth L.V."/>
            <person name="Nelson J."/>
            <person name="Ng B.M."/>
            <person name="Nguyen N.B."/>
            <person name="Nguyen P.Q."/>
            <person name="Nguyen T."/>
            <person name="Obregon M."/>
            <person name="Okwuonu G.O."/>
            <person name="Onwere C.G."/>
            <person name="Orozco G."/>
            <person name="Parra A."/>
            <person name="Patel S."/>
            <person name="Patil S."/>
            <person name="Perez A."/>
            <person name="Perez Y."/>
            <person name="Pham C."/>
            <person name="Primus E.L."/>
            <person name="Pu L.-L."/>
            <person name="Puazo M."/>
            <person name="Qin X."/>
            <person name="Quiroz J.B."/>
            <person name="Reese J."/>
            <person name="Richards S."/>
            <person name="Rives C.M."/>
            <person name="Robberts R."/>
            <person name="Ruiz S.J."/>
            <person name="Ruiz M.J."/>
            <person name="Santibanez J."/>
            <person name="Schneider B.W."/>
            <person name="Sisson I."/>
            <person name="Smith M."/>
            <person name="Sodergren E."/>
            <person name="Song X.-Z."/>
            <person name="Song B.B."/>
            <person name="Summersgill H."/>
            <person name="Thelus R."/>
            <person name="Thornton R.D."/>
            <person name="Trejos Z.Y."/>
            <person name="Usmani K."/>
            <person name="Vattathil S."/>
            <person name="Villasana D."/>
            <person name="Walker D.L."/>
            <person name="Wang S."/>
            <person name="Wang K."/>
            <person name="White C.S."/>
            <person name="Williams A.C."/>
            <person name="Williamson J."/>
            <person name="Wilson K."/>
            <person name="Woghiren I.O."/>
            <person name="Woodworth J.R."/>
            <person name="Worley K.C."/>
            <person name="Wright R.A."/>
            <person name="Wu W."/>
            <person name="Young L."/>
            <person name="Zhang L."/>
            <person name="Zhang J."/>
            <person name="Zhu Y."/>
            <person name="Muzny D.M."/>
            <person name="Weinstock G."/>
            <person name="Gibbs R.A."/>
        </authorList>
    </citation>
    <scope>NUCLEOTIDE SEQUENCE [LARGE SCALE GENOMIC DNA]</scope>
    <source>
        <strain evidence="4">LSR1</strain>
    </source>
</reference>
<feature type="region of interest" description="Disordered" evidence="1">
    <location>
        <begin position="1"/>
        <end position="21"/>
    </location>
</feature>
<sequence>MFSLHRVNRRPGHLAEGRKKSVNSQESIVDSLECLSKDEFNALTPVEKKFEFIISQKTVSWILLLDKSEVVGFLKCCNIHCEESSTLVQLRDLAKSALKTFRGGLLDTEDKDNFNDSTADFTFTENKLSLDLNKSQKNLSEKNISEPSSQLELENKDTNTDRTKDVAQQLKNLLIDIEQTLSPIKNTKQPNNLKFESEEVNQNNKLDASSKIINNNSKEGHCPQVIQNKININSDINSEFKTVDNTIKLTSKNKMARPQQFVPNIFNGSGDECVLEFFEYFNVVATANEWSPQIKLTYLPLYLKNSAYKLYKTLTINNVNPTFEELERIFKEKFASPARNRMLRNKLRNKKLKSTETISEFLADILYLISQTNCTIPETEKIDIILEALTPEYYNTVTIMNNDTLDNLEINLKKIENSKLINTDFQNINSVDIDTLKKENEFLKSKLNSINNGN</sequence>
<proteinExistence type="predicted"/>
<dbReference type="EnsemblMetazoa" id="XM_029492701.1">
    <property type="protein sequence ID" value="XP_029348561.1"/>
    <property type="gene ID" value="LOC115035063"/>
</dbReference>
<dbReference type="OrthoDB" id="6599810at2759"/>
<dbReference type="GeneID" id="115035063"/>
<evidence type="ECO:0000313" key="4">
    <source>
        <dbReference type="Proteomes" id="UP000007819"/>
    </source>
</evidence>
<evidence type="ECO:0000256" key="1">
    <source>
        <dbReference type="SAM" id="MobiDB-lite"/>
    </source>
</evidence>
<name>A0A8R2NWD6_ACYPI</name>
<evidence type="ECO:0000259" key="2">
    <source>
        <dbReference type="Pfam" id="PF03732"/>
    </source>
</evidence>
<dbReference type="Proteomes" id="UP000007819">
    <property type="component" value="Unassembled WGS sequence"/>
</dbReference>
<feature type="region of interest" description="Disordered" evidence="1">
    <location>
        <begin position="139"/>
        <end position="159"/>
    </location>
</feature>
<dbReference type="Pfam" id="PF03732">
    <property type="entry name" value="Retrotrans_gag"/>
    <property type="match status" value="1"/>
</dbReference>
<feature type="compositionally biased region" description="Basic residues" evidence="1">
    <location>
        <begin position="1"/>
        <end position="12"/>
    </location>
</feature>